<dbReference type="AlphaFoldDB" id="A0A427XMY5"/>
<gene>
    <name evidence="3" type="ORF">EHS24_008844</name>
</gene>
<feature type="compositionally biased region" description="Low complexity" evidence="2">
    <location>
        <begin position="1"/>
        <end position="15"/>
    </location>
</feature>
<accession>A0A427XMY5</accession>
<feature type="compositionally biased region" description="Polar residues" evidence="2">
    <location>
        <begin position="894"/>
        <end position="916"/>
    </location>
</feature>
<dbReference type="OrthoDB" id="2564956at2759"/>
<feature type="compositionally biased region" description="Low complexity" evidence="2">
    <location>
        <begin position="382"/>
        <end position="412"/>
    </location>
</feature>
<feature type="coiled-coil region" evidence="1">
    <location>
        <begin position="420"/>
        <end position="447"/>
    </location>
</feature>
<dbReference type="EMBL" id="RSCE01000008">
    <property type="protein sequence ID" value="RSH80271.1"/>
    <property type="molecule type" value="Genomic_DNA"/>
</dbReference>
<feature type="compositionally biased region" description="Low complexity" evidence="2">
    <location>
        <begin position="70"/>
        <end position="105"/>
    </location>
</feature>
<feature type="compositionally biased region" description="Polar residues" evidence="2">
    <location>
        <begin position="791"/>
        <end position="844"/>
    </location>
</feature>
<keyword evidence="4" id="KW-1185">Reference proteome</keyword>
<feature type="region of interest" description="Disordered" evidence="2">
    <location>
        <begin position="307"/>
        <end position="327"/>
    </location>
</feature>
<feature type="compositionally biased region" description="Polar residues" evidence="2">
    <location>
        <begin position="857"/>
        <end position="875"/>
    </location>
</feature>
<feature type="compositionally biased region" description="Basic and acidic residues" evidence="2">
    <location>
        <begin position="217"/>
        <end position="231"/>
    </location>
</feature>
<evidence type="ECO:0000256" key="2">
    <source>
        <dbReference type="SAM" id="MobiDB-lite"/>
    </source>
</evidence>
<feature type="region of interest" description="Disordered" evidence="2">
    <location>
        <begin position="1"/>
        <end position="111"/>
    </location>
</feature>
<dbReference type="GeneID" id="39593387"/>
<dbReference type="Proteomes" id="UP000279236">
    <property type="component" value="Unassembled WGS sequence"/>
</dbReference>
<feature type="compositionally biased region" description="Basic and acidic residues" evidence="2">
    <location>
        <begin position="179"/>
        <end position="194"/>
    </location>
</feature>
<feature type="compositionally biased region" description="Basic and acidic residues" evidence="2">
    <location>
        <begin position="161"/>
        <end position="170"/>
    </location>
</feature>
<evidence type="ECO:0000313" key="3">
    <source>
        <dbReference type="EMBL" id="RSH80271.1"/>
    </source>
</evidence>
<name>A0A427XMY5_9TREE</name>
<feature type="compositionally biased region" description="Low complexity" evidence="2">
    <location>
        <begin position="498"/>
        <end position="524"/>
    </location>
</feature>
<feature type="region of interest" description="Disordered" evidence="2">
    <location>
        <begin position="622"/>
        <end position="763"/>
    </location>
</feature>
<feature type="compositionally biased region" description="Low complexity" evidence="2">
    <location>
        <begin position="642"/>
        <end position="667"/>
    </location>
</feature>
<protein>
    <submittedName>
        <fullName evidence="3">Uncharacterized protein</fullName>
    </submittedName>
</protein>
<comment type="caution">
    <text evidence="3">The sequence shown here is derived from an EMBL/GenBank/DDBJ whole genome shotgun (WGS) entry which is preliminary data.</text>
</comment>
<proteinExistence type="predicted"/>
<feature type="region of interest" description="Disordered" evidence="2">
    <location>
        <begin position="775"/>
        <end position="1005"/>
    </location>
</feature>
<feature type="region of interest" description="Disordered" evidence="2">
    <location>
        <begin position="360"/>
        <end position="419"/>
    </location>
</feature>
<evidence type="ECO:0000313" key="4">
    <source>
        <dbReference type="Proteomes" id="UP000279236"/>
    </source>
</evidence>
<sequence>MSAQHTPSPSSSTTRRSQRWSIHALQDLDGLAFHSTTPSPARHNGDPSDIPTPPPPSQRSVNNRSHRRTSSSSLPRSLRRITSTSALLQPPSSYSPSVAAPPSSSLRNLPRTPAFERAYAFFENRGWDSDRDLAFTAAAAAAEPTSKRIVSRSSTLSLSSRARDQQEEAPQHQPSPSQDRGHSGDRAGADRDFLTWHSMGEQPLHSPTVRPAPVHQSYDREHRTAGDRHSGEYNNSPSPNKESRSFQHARGWVRTPRATAAAATTSTSPTALTHSRTPHKERMFRDERAFPARSPAAFMDRLFIQEESGEKPSSTSHAQQRHVRRPSSQTLLNVSMLDASFQAASIGDRTYDALEVAVESNRERRRSMGLTLRPANTASARPSSPSSTGSSTLSVSTPPSSTSDSLLSPVVPMSKRRPSCTNLTAKLEAAQQEEEVLQDENRFLAAAPSHRTPARRSPLRHQATTNFVGEAPRRQQSAIFEPNASVGVLLDSESFQLTPPSSARTPAPSRTQAASTPSAATAFTPHRRHPVSSHRTTHAADVTVDIATLLGRGASRPKRASGTEESFLVGAGAQGLQLADLSDAEGDDTIVEEPIVPASLRPSRQVSSTGGMSRSATLAHIDTRGLPVAGSGSLTSGGGLPRSDSTRTITRSDSTRTIQRSDSTRTIQRSDSTRAIQRSDSTRGSGLTRVGSSRVPGSMSSRALPSSASTRFVSSHLAREAHASTTPRRVAVDRPDVPLSMRRTPATQSRPGSSVPAPSSEDRWADAVERFPAPILTPATHTPAAERRMPTSVSSRRISVAATGSTLPRSGSTRALERTSTLPRSGSTRNAVATEQQSRSTLPRSGSGRDLTRGDSAASSYSETPGSGMTRTSSMKRLDTRRTSLAPTPRQPVAETQRQSMSLAPTTATASRQTLPAPTPRRSLAPTASLGHRTVTKVSSRPSLAPRTRALAEATPTATNIASRRTPSTPGAGVALARTKLSSPPPPDHAAARRAGPTAAVGSAAARLEEAKARLAGGTGLGGGAGGAAAAGAAPRESAIAQARIAAHRTSSTVSGLAGIRQRMGAIEAARAARYQ</sequence>
<feature type="compositionally biased region" description="Low complexity" evidence="2">
    <location>
        <begin position="698"/>
        <end position="709"/>
    </location>
</feature>
<feature type="compositionally biased region" description="Low complexity" evidence="2">
    <location>
        <begin position="993"/>
        <end position="1005"/>
    </location>
</feature>
<feature type="compositionally biased region" description="Polar residues" evidence="2">
    <location>
        <begin position="669"/>
        <end position="685"/>
    </location>
</feature>
<feature type="compositionally biased region" description="Low complexity" evidence="2">
    <location>
        <begin position="254"/>
        <end position="271"/>
    </location>
</feature>
<reference evidence="3 4" key="1">
    <citation type="submission" date="2018-11" db="EMBL/GenBank/DDBJ databases">
        <title>Genome sequence of Apiotrichum porosum DSM 27194.</title>
        <authorList>
            <person name="Aliyu H."/>
            <person name="Gorte O."/>
            <person name="Ochsenreither K."/>
        </authorList>
    </citation>
    <scope>NUCLEOTIDE SEQUENCE [LARGE SCALE GENOMIC DNA]</scope>
    <source>
        <strain evidence="3 4">DSM 27194</strain>
    </source>
</reference>
<dbReference type="STRING" id="105984.A0A427XMY5"/>
<keyword evidence="1" id="KW-0175">Coiled coil</keyword>
<feature type="compositionally biased region" description="Polar residues" evidence="2">
    <location>
        <begin position="956"/>
        <end position="969"/>
    </location>
</feature>
<evidence type="ECO:0000256" key="1">
    <source>
        <dbReference type="SAM" id="Coils"/>
    </source>
</evidence>
<feature type="region of interest" description="Disordered" evidence="2">
    <location>
        <begin position="139"/>
        <end position="281"/>
    </location>
</feature>
<dbReference type="RefSeq" id="XP_028475218.1">
    <property type="nucleotide sequence ID" value="XM_028624146.1"/>
</dbReference>
<organism evidence="3 4">
    <name type="scientific">Apiotrichum porosum</name>
    <dbReference type="NCBI Taxonomy" id="105984"/>
    <lineage>
        <taxon>Eukaryota</taxon>
        <taxon>Fungi</taxon>
        <taxon>Dikarya</taxon>
        <taxon>Basidiomycota</taxon>
        <taxon>Agaricomycotina</taxon>
        <taxon>Tremellomycetes</taxon>
        <taxon>Trichosporonales</taxon>
        <taxon>Trichosporonaceae</taxon>
        <taxon>Apiotrichum</taxon>
    </lineage>
</organism>
<feature type="compositionally biased region" description="Low complexity" evidence="2">
    <location>
        <begin position="151"/>
        <end position="160"/>
    </location>
</feature>
<feature type="compositionally biased region" description="Basic residues" evidence="2">
    <location>
        <begin position="525"/>
        <end position="537"/>
    </location>
</feature>
<feature type="region of interest" description="Disordered" evidence="2">
    <location>
        <begin position="496"/>
        <end position="537"/>
    </location>
</feature>